<evidence type="ECO:0000259" key="1">
    <source>
        <dbReference type="PROSITE" id="PS51186"/>
    </source>
</evidence>
<dbReference type="PANTHER" id="PTHR43415">
    <property type="entry name" value="SPERMIDINE N(1)-ACETYLTRANSFERASE"/>
    <property type="match status" value="1"/>
</dbReference>
<dbReference type="PANTHER" id="PTHR43415:SF4">
    <property type="entry name" value="N-ACETYLTRANSFERASE DOMAIN-CONTAINING PROTEIN"/>
    <property type="match status" value="1"/>
</dbReference>
<dbReference type="Pfam" id="PF13302">
    <property type="entry name" value="Acetyltransf_3"/>
    <property type="match status" value="1"/>
</dbReference>
<accession>A0ABS1J379</accession>
<evidence type="ECO:0000313" key="3">
    <source>
        <dbReference type="Proteomes" id="UP000604730"/>
    </source>
</evidence>
<dbReference type="InterPro" id="IPR000182">
    <property type="entry name" value="GNAT_dom"/>
</dbReference>
<dbReference type="EMBL" id="JAEPRJ010000001">
    <property type="protein sequence ID" value="MBK5898611.1"/>
    <property type="molecule type" value="Genomic_DNA"/>
</dbReference>
<evidence type="ECO:0000313" key="2">
    <source>
        <dbReference type="EMBL" id="MBK5898611.1"/>
    </source>
</evidence>
<dbReference type="Gene3D" id="3.40.630.30">
    <property type="match status" value="1"/>
</dbReference>
<keyword evidence="3" id="KW-1185">Reference proteome</keyword>
<feature type="domain" description="N-acetyltransferase" evidence="1">
    <location>
        <begin position="17"/>
        <end position="171"/>
    </location>
</feature>
<gene>
    <name evidence="2" type="ORF">JJN12_12600</name>
</gene>
<sequence length="182" mass="22076">MNESIVLLCPFDENMLKEIWKIGFTEINPEWKEWNAPYFDDYTKYESFEEFSNSNERKFFMRENVLGIKVDGKTIGMVSRYWEDKKTRWLEIGIVIYDKNYWNGGFGTMALRKWITKTFRDFSEIEHVGLTTWSGNIRMMKAAEKLGMLQEARIRKVRYYNDEYYDSVKYGILREEWSDNYE</sequence>
<dbReference type="InterPro" id="IPR016181">
    <property type="entry name" value="Acyl_CoA_acyltransferase"/>
</dbReference>
<dbReference type="PROSITE" id="PS51186">
    <property type="entry name" value="GNAT"/>
    <property type="match status" value="1"/>
</dbReference>
<comment type="caution">
    <text evidence="2">The sequence shown here is derived from an EMBL/GenBank/DDBJ whole genome shotgun (WGS) entry which is preliminary data.</text>
</comment>
<name>A0ABS1J379_9FIRM</name>
<proteinExistence type="predicted"/>
<dbReference type="SUPFAM" id="SSF55729">
    <property type="entry name" value="Acyl-CoA N-acyltransferases (Nat)"/>
    <property type="match status" value="1"/>
</dbReference>
<reference evidence="2 3" key="1">
    <citation type="submission" date="2021-01" db="EMBL/GenBank/DDBJ databases">
        <title>Isolation and description of Catonella massiliensis sp. nov., a novel Catonella species, isolated from a stable periodontitis subject.</title>
        <authorList>
            <person name="Antezack A."/>
            <person name="Boxberger M."/>
            <person name="La Scola B."/>
            <person name="Monnet-Corti V."/>
        </authorList>
    </citation>
    <scope>NUCLEOTIDE SEQUENCE [LARGE SCALE GENOMIC DNA]</scope>
    <source>
        <strain evidence="2 3">Marseille-Q4567</strain>
    </source>
</reference>
<dbReference type="Proteomes" id="UP000604730">
    <property type="component" value="Unassembled WGS sequence"/>
</dbReference>
<protein>
    <submittedName>
        <fullName evidence="2">GNAT family N-acetyltransferase</fullName>
    </submittedName>
</protein>
<dbReference type="RefSeq" id="WP_208430016.1">
    <property type="nucleotide sequence ID" value="NZ_JAEPRJ010000001.1"/>
</dbReference>
<organism evidence="2 3">
    <name type="scientific">Catonella massiliensis</name>
    <dbReference type="NCBI Taxonomy" id="2799636"/>
    <lineage>
        <taxon>Bacteria</taxon>
        <taxon>Bacillati</taxon>
        <taxon>Bacillota</taxon>
        <taxon>Clostridia</taxon>
        <taxon>Lachnospirales</taxon>
        <taxon>Lachnospiraceae</taxon>
        <taxon>Catonella</taxon>
    </lineage>
</organism>